<evidence type="ECO:0000256" key="2">
    <source>
        <dbReference type="SAM" id="MobiDB-lite"/>
    </source>
</evidence>
<dbReference type="STRING" id="326424.FRAAL3110"/>
<reference evidence="4 5" key="1">
    <citation type="journal article" date="2007" name="Genome Res.">
        <title>Genome characteristics of facultatively symbiotic Frankia sp. strains reflect host range and host plant biogeography.</title>
        <authorList>
            <person name="Normand P."/>
            <person name="Lapierre P."/>
            <person name="Tisa L.S."/>
            <person name="Gogarten J.P."/>
            <person name="Alloisio N."/>
            <person name="Bagnarol E."/>
            <person name="Bassi C.A."/>
            <person name="Berry A.M."/>
            <person name="Bickhart D.M."/>
            <person name="Choisne N."/>
            <person name="Couloux A."/>
            <person name="Cournoyer B."/>
            <person name="Cruveiller S."/>
            <person name="Daubin V."/>
            <person name="Demange N."/>
            <person name="Francino M.P."/>
            <person name="Goltsman E."/>
            <person name="Huang Y."/>
            <person name="Kopp O.R."/>
            <person name="Labarre L."/>
            <person name="Lapidus A."/>
            <person name="Lavire C."/>
            <person name="Marechal J."/>
            <person name="Martinez M."/>
            <person name="Mastronunzio J.E."/>
            <person name="Mullin B.C."/>
            <person name="Niemann J."/>
            <person name="Pujic P."/>
            <person name="Rawnsley T."/>
            <person name="Rouy Z."/>
            <person name="Schenowitz C."/>
            <person name="Sellstedt A."/>
            <person name="Tavares F."/>
            <person name="Tomkins J.P."/>
            <person name="Vallenet D."/>
            <person name="Valverde C."/>
            <person name="Wall L.G."/>
            <person name="Wang Y."/>
            <person name="Medigue C."/>
            <person name="Benson D.R."/>
        </authorList>
    </citation>
    <scope>NUCLEOTIDE SEQUENCE [LARGE SCALE GENOMIC DNA]</scope>
    <source>
        <strain evidence="5">DSM 45986 / CECT 9034 / ACN14a</strain>
    </source>
</reference>
<feature type="domain" description="MaoC-like" evidence="3">
    <location>
        <begin position="20"/>
        <end position="124"/>
    </location>
</feature>
<dbReference type="eggNOG" id="COG2030">
    <property type="taxonomic scope" value="Bacteria"/>
</dbReference>
<dbReference type="KEGG" id="fal:FRAAL3110"/>
<dbReference type="Pfam" id="PF01575">
    <property type="entry name" value="MaoC_dehydratas"/>
    <property type="match status" value="1"/>
</dbReference>
<dbReference type="HOGENOM" id="CLU_094876_4_1_11"/>
<dbReference type="RefSeq" id="WP_011604259.1">
    <property type="nucleotide sequence ID" value="NC_008278.1"/>
</dbReference>
<dbReference type="SUPFAM" id="SSF54637">
    <property type="entry name" value="Thioesterase/thiol ester dehydrase-isomerase"/>
    <property type="match status" value="1"/>
</dbReference>
<evidence type="ECO:0000313" key="5">
    <source>
        <dbReference type="Proteomes" id="UP000000657"/>
    </source>
</evidence>
<feature type="region of interest" description="Disordered" evidence="2">
    <location>
        <begin position="1"/>
        <end position="21"/>
    </location>
</feature>
<dbReference type="AlphaFoldDB" id="Q0RL51"/>
<dbReference type="InterPro" id="IPR002539">
    <property type="entry name" value="MaoC-like_dom"/>
</dbReference>
<proteinExistence type="inferred from homology"/>
<dbReference type="PANTHER" id="PTHR43841">
    <property type="entry name" value="3-HYDROXYACYL-THIOESTER DEHYDRATASE HTDX-RELATED"/>
    <property type="match status" value="1"/>
</dbReference>
<dbReference type="Gene3D" id="3.10.129.10">
    <property type="entry name" value="Hotdog Thioesterase"/>
    <property type="match status" value="1"/>
</dbReference>
<dbReference type="PANTHER" id="PTHR43841:SF3">
    <property type="entry name" value="(3R)-HYDROXYACYL-ACP DEHYDRATASE SUBUNIT HADB"/>
    <property type="match status" value="1"/>
</dbReference>
<organism evidence="4 5">
    <name type="scientific">Frankia alni (strain DSM 45986 / CECT 9034 / ACN14a)</name>
    <dbReference type="NCBI Taxonomy" id="326424"/>
    <lineage>
        <taxon>Bacteria</taxon>
        <taxon>Bacillati</taxon>
        <taxon>Actinomycetota</taxon>
        <taxon>Actinomycetes</taxon>
        <taxon>Frankiales</taxon>
        <taxon>Frankiaceae</taxon>
        <taxon>Frankia</taxon>
    </lineage>
</organism>
<comment type="similarity">
    <text evidence="1">Belongs to the enoyl-CoA hydratase/isomerase family.</text>
</comment>
<dbReference type="InterPro" id="IPR029069">
    <property type="entry name" value="HotDog_dom_sf"/>
</dbReference>
<feature type="compositionally biased region" description="Polar residues" evidence="2">
    <location>
        <begin position="1"/>
        <end position="11"/>
    </location>
</feature>
<evidence type="ECO:0000313" key="4">
    <source>
        <dbReference type="EMBL" id="CAJ61754.1"/>
    </source>
</evidence>
<protein>
    <recommendedName>
        <fullName evidence="3">MaoC-like domain-containing protein</fullName>
    </recommendedName>
</protein>
<accession>Q0RL51</accession>
<evidence type="ECO:0000259" key="3">
    <source>
        <dbReference type="Pfam" id="PF01575"/>
    </source>
</evidence>
<keyword evidence="5" id="KW-1185">Reference proteome</keyword>
<sequence>MTQDDSATLTPGENVALGERTRGPVTRVQIARYAGAVGDFNPVHVDDEFARASGLPSVIAHGPLTVTLALDAVVEQLGPQALRSAKARLSAPVFPGDELTVVPTADGVEVRKADGTVAATVRLETGRVETGTR</sequence>
<dbReference type="EMBL" id="CT573213">
    <property type="protein sequence ID" value="CAJ61754.1"/>
    <property type="molecule type" value="Genomic_DNA"/>
</dbReference>
<evidence type="ECO:0000256" key="1">
    <source>
        <dbReference type="ARBA" id="ARBA00005254"/>
    </source>
</evidence>
<name>Q0RL51_FRAAA</name>
<dbReference type="Proteomes" id="UP000000657">
    <property type="component" value="Chromosome"/>
</dbReference>
<gene>
    <name evidence="4" type="ordered locus">FRAAL3110</name>
</gene>
<dbReference type="OrthoDB" id="9800237at2"/>